<comment type="caution">
    <text evidence="1">The sequence shown here is derived from an EMBL/GenBank/DDBJ whole genome shotgun (WGS) entry which is preliminary data.</text>
</comment>
<dbReference type="AlphaFoldDB" id="A0A9Q0HCW9"/>
<proteinExistence type="predicted"/>
<evidence type="ECO:0000313" key="1">
    <source>
        <dbReference type="EMBL" id="KAJ4964266.1"/>
    </source>
</evidence>
<protein>
    <submittedName>
        <fullName evidence="1">Uncharacterized protein</fullName>
    </submittedName>
</protein>
<dbReference type="EMBL" id="JAMYWD010000008">
    <property type="protein sequence ID" value="KAJ4964266.1"/>
    <property type="molecule type" value="Genomic_DNA"/>
</dbReference>
<evidence type="ECO:0000313" key="2">
    <source>
        <dbReference type="Proteomes" id="UP001141806"/>
    </source>
</evidence>
<gene>
    <name evidence="1" type="ORF">NE237_024205</name>
</gene>
<dbReference type="Proteomes" id="UP001141806">
    <property type="component" value="Unassembled WGS sequence"/>
</dbReference>
<organism evidence="1 2">
    <name type="scientific">Protea cynaroides</name>
    <dbReference type="NCBI Taxonomy" id="273540"/>
    <lineage>
        <taxon>Eukaryota</taxon>
        <taxon>Viridiplantae</taxon>
        <taxon>Streptophyta</taxon>
        <taxon>Embryophyta</taxon>
        <taxon>Tracheophyta</taxon>
        <taxon>Spermatophyta</taxon>
        <taxon>Magnoliopsida</taxon>
        <taxon>Proteales</taxon>
        <taxon>Proteaceae</taxon>
        <taxon>Protea</taxon>
    </lineage>
</organism>
<reference evidence="1" key="1">
    <citation type="journal article" date="2023" name="Plant J.">
        <title>The genome of the king protea, Protea cynaroides.</title>
        <authorList>
            <person name="Chang J."/>
            <person name="Duong T.A."/>
            <person name="Schoeman C."/>
            <person name="Ma X."/>
            <person name="Roodt D."/>
            <person name="Barker N."/>
            <person name="Li Z."/>
            <person name="Van de Peer Y."/>
            <person name="Mizrachi E."/>
        </authorList>
    </citation>
    <scope>NUCLEOTIDE SEQUENCE</scope>
    <source>
        <tissue evidence="1">Young leaves</tissue>
    </source>
</reference>
<sequence>MLSPTVNSTTTVTTVSFKPQPLRHHFCSFTYCYIISASTEIVPPQTASLETLAICTFLALQKLSRKALGRLAWLALGFIRSINNLLVDAALKFAILHCGDRKTLSIIIDSCDRRLSIVNSSANS</sequence>
<accession>A0A9Q0HCW9</accession>
<keyword evidence="2" id="KW-1185">Reference proteome</keyword>
<name>A0A9Q0HCW9_9MAGN</name>